<dbReference type="Proteomes" id="UP000289738">
    <property type="component" value="Chromosome A10"/>
</dbReference>
<dbReference type="EMBL" id="SDMP01000010">
    <property type="protein sequence ID" value="RYR35325.1"/>
    <property type="molecule type" value="Genomic_DNA"/>
</dbReference>
<feature type="compositionally biased region" description="Basic residues" evidence="1">
    <location>
        <begin position="33"/>
        <end position="42"/>
    </location>
</feature>
<dbReference type="PANTHER" id="PTHR31973">
    <property type="entry name" value="POLYPROTEIN, PUTATIVE-RELATED"/>
    <property type="match status" value="1"/>
</dbReference>
<organism evidence="2 3">
    <name type="scientific">Arachis hypogaea</name>
    <name type="common">Peanut</name>
    <dbReference type="NCBI Taxonomy" id="3818"/>
    <lineage>
        <taxon>Eukaryota</taxon>
        <taxon>Viridiplantae</taxon>
        <taxon>Streptophyta</taxon>
        <taxon>Embryophyta</taxon>
        <taxon>Tracheophyta</taxon>
        <taxon>Spermatophyta</taxon>
        <taxon>Magnoliopsida</taxon>
        <taxon>eudicotyledons</taxon>
        <taxon>Gunneridae</taxon>
        <taxon>Pentapetalae</taxon>
        <taxon>rosids</taxon>
        <taxon>fabids</taxon>
        <taxon>Fabales</taxon>
        <taxon>Fabaceae</taxon>
        <taxon>Papilionoideae</taxon>
        <taxon>50 kb inversion clade</taxon>
        <taxon>dalbergioids sensu lato</taxon>
        <taxon>Dalbergieae</taxon>
        <taxon>Pterocarpus clade</taxon>
        <taxon>Arachis</taxon>
    </lineage>
</organism>
<protein>
    <recommendedName>
        <fullName evidence="4">MULE transposase domain-containing protein</fullName>
    </recommendedName>
</protein>
<feature type="compositionally biased region" description="Basic and acidic residues" evidence="1">
    <location>
        <begin position="20"/>
        <end position="32"/>
    </location>
</feature>
<reference evidence="2 3" key="1">
    <citation type="submission" date="2019-01" db="EMBL/GenBank/DDBJ databases">
        <title>Sequencing of cultivated peanut Arachis hypogaea provides insights into genome evolution and oil improvement.</title>
        <authorList>
            <person name="Chen X."/>
        </authorList>
    </citation>
    <scope>NUCLEOTIDE SEQUENCE [LARGE SCALE GENOMIC DNA]</scope>
    <source>
        <strain evidence="3">cv. Fuhuasheng</strain>
        <tissue evidence="2">Leaves</tissue>
    </source>
</reference>
<evidence type="ECO:0000313" key="3">
    <source>
        <dbReference type="Proteomes" id="UP000289738"/>
    </source>
</evidence>
<sequence>MLPNQTQPATIANEAPNLGDNHETHVEEADGRGRRRRKKHPKSQPSGRAQPAPQKDSDAHAGQPKIYLPYGHNPQFEGLAKFRSLYICLDTCKRRFKQGCRPFLCLYGAFLKGYFGEKLLTVVAQDANNHLFPVAYGVILEIISNLIGTSCQISKMFCTMHIWRNFNKCWKDLELKQLLFQCVKALTDQEFNEGMAAIKRINTSV</sequence>
<evidence type="ECO:0000256" key="1">
    <source>
        <dbReference type="SAM" id="MobiDB-lite"/>
    </source>
</evidence>
<accession>A0A445B9G8</accession>
<dbReference type="AlphaFoldDB" id="A0A445B9G8"/>
<proteinExistence type="predicted"/>
<name>A0A445B9G8_ARAHY</name>
<evidence type="ECO:0008006" key="4">
    <source>
        <dbReference type="Google" id="ProtNLM"/>
    </source>
</evidence>
<keyword evidence="3" id="KW-1185">Reference proteome</keyword>
<gene>
    <name evidence="2" type="ORF">Ahy_A10g050488</name>
</gene>
<comment type="caution">
    <text evidence="2">The sequence shown here is derived from an EMBL/GenBank/DDBJ whole genome shotgun (WGS) entry which is preliminary data.</text>
</comment>
<dbReference type="PANTHER" id="PTHR31973:SF187">
    <property type="entry name" value="MUTATOR TRANSPOSASE MUDRA PROTEIN"/>
    <property type="match status" value="1"/>
</dbReference>
<feature type="region of interest" description="Disordered" evidence="1">
    <location>
        <begin position="1"/>
        <end position="64"/>
    </location>
</feature>
<feature type="compositionally biased region" description="Polar residues" evidence="1">
    <location>
        <begin position="1"/>
        <end position="10"/>
    </location>
</feature>
<evidence type="ECO:0000313" key="2">
    <source>
        <dbReference type="EMBL" id="RYR35325.1"/>
    </source>
</evidence>